<dbReference type="InterPro" id="IPR003673">
    <property type="entry name" value="CoA-Trfase_fam_III"/>
</dbReference>
<dbReference type="EMBL" id="JAURUE010000001">
    <property type="protein sequence ID" value="MDP9612401.1"/>
    <property type="molecule type" value="Genomic_DNA"/>
</dbReference>
<sequence>MQNDREWAVLCSDILGDPALARDPRFATNSDRVEHREEVAALIETRLTGRSAEEVEDLLETAGIANARLRDVADAAQHPQLLARDRVRSVATPAGPVRALRPPMLNETRETAMGAVPAVGEHTAASVLEWLGLGAEPSQPTD</sequence>
<dbReference type="PANTHER" id="PTHR48207:SF3">
    <property type="entry name" value="SUCCINATE--HYDROXYMETHYLGLUTARATE COA-TRANSFERASE"/>
    <property type="match status" value="1"/>
</dbReference>
<keyword evidence="3" id="KW-1185">Reference proteome</keyword>
<dbReference type="PANTHER" id="PTHR48207">
    <property type="entry name" value="SUCCINATE--HYDROXYMETHYLGLUTARATE COA-TRANSFERASE"/>
    <property type="match status" value="1"/>
</dbReference>
<dbReference type="Gene3D" id="3.30.1540.10">
    <property type="entry name" value="formyl-coa transferase, domain 3"/>
    <property type="match status" value="1"/>
</dbReference>
<name>A0ABT9KVC6_9ACTN</name>
<protein>
    <submittedName>
        <fullName evidence="2">Crotonobetainyl-CoA:carnitine CoA-transferase CaiB-like acyl-CoA transferase</fullName>
    </submittedName>
</protein>
<evidence type="ECO:0000313" key="2">
    <source>
        <dbReference type="EMBL" id="MDP9612401.1"/>
    </source>
</evidence>
<organism evidence="2 3">
    <name type="scientific">Streptomyces demainii</name>
    <dbReference type="NCBI Taxonomy" id="588122"/>
    <lineage>
        <taxon>Bacteria</taxon>
        <taxon>Bacillati</taxon>
        <taxon>Actinomycetota</taxon>
        <taxon>Actinomycetes</taxon>
        <taxon>Kitasatosporales</taxon>
        <taxon>Streptomycetaceae</taxon>
        <taxon>Streptomyces</taxon>
    </lineage>
</organism>
<comment type="caution">
    <text evidence="2">The sequence shown here is derived from an EMBL/GenBank/DDBJ whole genome shotgun (WGS) entry which is preliminary data.</text>
</comment>
<accession>A0ABT9KVC6</accession>
<dbReference type="InterPro" id="IPR044855">
    <property type="entry name" value="CoA-Trfase_III_dom3_sf"/>
</dbReference>
<evidence type="ECO:0000313" key="3">
    <source>
        <dbReference type="Proteomes" id="UP001234880"/>
    </source>
</evidence>
<dbReference type="SUPFAM" id="SSF89796">
    <property type="entry name" value="CoA-transferase family III (CaiB/BaiF)"/>
    <property type="match status" value="1"/>
</dbReference>
<dbReference type="InterPro" id="IPR050483">
    <property type="entry name" value="CoA-transferase_III_domain"/>
</dbReference>
<dbReference type="Gene3D" id="3.40.50.10540">
    <property type="entry name" value="Crotonobetainyl-coa:carnitine coa-transferase, domain 1"/>
    <property type="match status" value="1"/>
</dbReference>
<proteinExistence type="predicted"/>
<dbReference type="Pfam" id="PF02515">
    <property type="entry name" value="CoA_transf_3"/>
    <property type="match status" value="1"/>
</dbReference>
<evidence type="ECO:0000256" key="1">
    <source>
        <dbReference type="ARBA" id="ARBA00022679"/>
    </source>
</evidence>
<reference evidence="2 3" key="1">
    <citation type="submission" date="2023-07" db="EMBL/GenBank/DDBJ databases">
        <title>Sequencing the genomes of 1000 actinobacteria strains.</title>
        <authorList>
            <person name="Klenk H.-P."/>
        </authorList>
    </citation>
    <scope>NUCLEOTIDE SEQUENCE [LARGE SCALE GENOMIC DNA]</scope>
    <source>
        <strain evidence="2 3">DSM 41600</strain>
    </source>
</reference>
<dbReference type="Proteomes" id="UP001234880">
    <property type="component" value="Unassembled WGS sequence"/>
</dbReference>
<keyword evidence="1" id="KW-0808">Transferase</keyword>
<gene>
    <name evidence="2" type="ORF">JOF35_004678</name>
</gene>
<dbReference type="InterPro" id="IPR023606">
    <property type="entry name" value="CoA-Trfase_III_dom_1_sf"/>
</dbReference>